<keyword evidence="4" id="KW-0934">Plastid</keyword>
<dbReference type="EMBL" id="MN935477">
    <property type="protein sequence ID" value="QOU10590.1"/>
    <property type="molecule type" value="Genomic_DNA"/>
</dbReference>
<evidence type="ECO:0000259" key="3">
    <source>
        <dbReference type="PROSITE" id="PS50893"/>
    </source>
</evidence>
<feature type="domain" description="ABC transporter" evidence="3">
    <location>
        <begin position="6"/>
        <end position="248"/>
    </location>
</feature>
<keyword evidence="1" id="KW-0547">Nucleotide-binding</keyword>
<dbReference type="GO" id="GO:0016887">
    <property type="term" value="F:ATP hydrolysis activity"/>
    <property type="evidence" value="ECO:0007669"/>
    <property type="project" value="InterPro"/>
</dbReference>
<dbReference type="PROSITE" id="PS50893">
    <property type="entry name" value="ABC_TRANSPORTER_2"/>
    <property type="match status" value="1"/>
</dbReference>
<dbReference type="PROSITE" id="PS00211">
    <property type="entry name" value="ABC_TRANSPORTER_1"/>
    <property type="match status" value="1"/>
</dbReference>
<dbReference type="CDD" id="cd03217">
    <property type="entry name" value="ABC_FeS_Assembly"/>
    <property type="match status" value="1"/>
</dbReference>
<reference evidence="4" key="1">
    <citation type="journal article" date="2020" name="Front. Plant Sci.">
        <title>Comparative Plastid Genomics of Non-Photosynthetic Chrysophytes: Genome Reduction and Compaction.</title>
        <authorList>
            <person name="Kim J.I."/>
            <person name="Jeong M."/>
            <person name="Archibald J.M."/>
            <person name="Shin W."/>
        </authorList>
    </citation>
    <scope>NUCLEOTIDE SEQUENCE</scope>
    <source>
        <strain evidence="4">Jangsampo120217C5</strain>
    </source>
</reference>
<dbReference type="SUPFAM" id="SSF52540">
    <property type="entry name" value="P-loop containing nucleoside triphosphate hydrolases"/>
    <property type="match status" value="1"/>
</dbReference>
<dbReference type="InterPro" id="IPR003439">
    <property type="entry name" value="ABC_transporter-like_ATP-bd"/>
</dbReference>
<dbReference type="AlphaFoldDB" id="A0A7S6PUY6"/>
<name>A0A7S6PUY6_9STRA</name>
<evidence type="ECO:0000256" key="2">
    <source>
        <dbReference type="ARBA" id="ARBA00022840"/>
    </source>
</evidence>
<dbReference type="InterPro" id="IPR003593">
    <property type="entry name" value="AAA+_ATPase"/>
</dbReference>
<sequence length="248" mass="27899">MNKKLLEIKNLTASVENRTILKDLSFTVKENETHVIMGPNGSGKSTLSKVLAGHPSYKTSNGTVRFGGENLLTMQAETRAHKGLFLAFQSPIEIPGVTNHDFLRVAFNEKKRFLGELELDPLDFINYIGKFLNNLKIAPEFLNRCVNEGFSGGEKKRNEILQLLVLNPKLIILDEIDSGLDMDALKLVCHTIKENLPLNSSLIIITHYPRILTYLKPSFVHIMIDGNIIKTGNYDLITKLEKKGYSNF</sequence>
<dbReference type="Pfam" id="PF00005">
    <property type="entry name" value="ABC_tran"/>
    <property type="match status" value="1"/>
</dbReference>
<dbReference type="GO" id="GO:0005524">
    <property type="term" value="F:ATP binding"/>
    <property type="evidence" value="ECO:0007669"/>
    <property type="project" value="UniProtKB-KW"/>
</dbReference>
<proteinExistence type="predicted"/>
<dbReference type="NCBIfam" id="TIGR01978">
    <property type="entry name" value="sufC"/>
    <property type="match status" value="1"/>
</dbReference>
<dbReference type="InterPro" id="IPR027417">
    <property type="entry name" value="P-loop_NTPase"/>
</dbReference>
<geneLocation type="plastid" evidence="4"/>
<evidence type="ECO:0000256" key="1">
    <source>
        <dbReference type="ARBA" id="ARBA00022741"/>
    </source>
</evidence>
<gene>
    <name evidence="4" type="primary">sufC</name>
    <name evidence="4" type="ORF">PedoPt_p015</name>
</gene>
<dbReference type="InterPro" id="IPR010230">
    <property type="entry name" value="FeS-cluster_ATPase_SufC"/>
</dbReference>
<dbReference type="InterPro" id="IPR017871">
    <property type="entry name" value="ABC_transporter-like_CS"/>
</dbReference>
<dbReference type="SMART" id="SM00382">
    <property type="entry name" value="AAA"/>
    <property type="match status" value="1"/>
</dbReference>
<dbReference type="Gene3D" id="3.40.50.300">
    <property type="entry name" value="P-loop containing nucleotide triphosphate hydrolases"/>
    <property type="match status" value="1"/>
</dbReference>
<accession>A0A7S6PUY6</accession>
<keyword evidence="2" id="KW-0067">ATP-binding</keyword>
<protein>
    <submittedName>
        <fullName evidence="4">Iron-sulfur cluster formation ABC transporter ATP-biding subunit</fullName>
    </submittedName>
</protein>
<organism evidence="4">
    <name type="scientific">Pedospumella sp. Jangsampo120217C5</name>
    <dbReference type="NCBI Taxonomy" id="2782409"/>
    <lineage>
        <taxon>Eukaryota</taxon>
        <taxon>Sar</taxon>
        <taxon>Stramenopiles</taxon>
        <taxon>Ochrophyta</taxon>
        <taxon>Chrysophyceae</taxon>
        <taxon>Chromulinales</taxon>
        <taxon>Chromulinaceae</taxon>
        <taxon>Pedospumella</taxon>
    </lineage>
</organism>
<evidence type="ECO:0000313" key="4">
    <source>
        <dbReference type="EMBL" id="QOU10590.1"/>
    </source>
</evidence>
<dbReference type="PANTHER" id="PTHR43204">
    <property type="entry name" value="ABC TRANSPORTER I FAMILY MEMBER 6, CHLOROPLASTIC"/>
    <property type="match status" value="1"/>
</dbReference>
<dbReference type="PANTHER" id="PTHR43204:SF1">
    <property type="entry name" value="ABC TRANSPORTER I FAMILY MEMBER 6, CHLOROPLASTIC"/>
    <property type="match status" value="1"/>
</dbReference>